<sequence length="431" mass="50604">MDLDDLTKVAFSIIKDDDPYKESKQLQIKNWGRGYLETINTGNLHFFLDILSNEECWEKTNTIHGIKLNRRVVAKKMIEPQSWKGTNNPLDDFDRYQIVCWCCLEEDIISLFEHFKQEDKIKDGDSDALKKLVKSVSGSWCTDAMMQFWSHFISGYISELDLKGQHPYVFGLHRAAISSRRRRVEAVEFFWDKVRSLPESELSAREKDEVFMRIAVHAAHDNGYPDVFEFCLSQISPDRYPELLKRDLERNTEYASLYRMLEMFNFDRFQKLFDFLKPCNIPEDDYYLWLKLMVKECPEHYLSTAMGIFIHVWTREGFDDHRTFTLNKEMMNNSVFQGRFLVPLIEKGFMKPVWAMLDKANSRQIKEFMSSEKANYILSILEQRDNQSLNKFLGYGKVADKELDQKNIPGPSGDLAEVEINKQSYVGLGDH</sequence>
<reference evidence="1" key="1">
    <citation type="submission" date="2024-06" db="EMBL/GenBank/DDBJ databases">
        <authorList>
            <person name="Al-Khalidi N."/>
            <person name="Al-Zurfi S.M."/>
            <person name="Lahuf A."/>
        </authorList>
    </citation>
    <scope>NUCLEOTIDE SEQUENCE</scope>
    <source>
        <strain evidence="1">Karbala-1</strain>
    </source>
</reference>
<organism evidence="1">
    <name type="scientific">Wolbachia endosymbiont of Ephestia elutella</name>
    <dbReference type="NCBI Taxonomy" id="3231696"/>
    <lineage>
        <taxon>Bacteria</taxon>
        <taxon>Pseudomonadati</taxon>
        <taxon>Pseudomonadota</taxon>
        <taxon>Alphaproteobacteria</taxon>
        <taxon>Rickettsiales</taxon>
        <taxon>Anaplasmataceae</taxon>
        <taxon>Wolbachieae</taxon>
        <taxon>Wolbachia</taxon>
    </lineage>
</organism>
<dbReference type="EMBL" id="CP159923">
    <property type="protein sequence ID" value="XCO72443.1"/>
    <property type="molecule type" value="Genomic_DNA"/>
</dbReference>
<gene>
    <name evidence="1" type="ORF">ABS251_04730</name>
</gene>
<accession>A0AAU8MLB7</accession>
<proteinExistence type="predicted"/>
<name>A0AAU8MLB7_9RICK</name>
<evidence type="ECO:0000313" key="1">
    <source>
        <dbReference type="EMBL" id="XCO72443.1"/>
    </source>
</evidence>
<dbReference type="AlphaFoldDB" id="A0AAU8MLB7"/>
<protein>
    <submittedName>
        <fullName evidence="1">Uncharacterized protein</fullName>
    </submittedName>
</protein>